<evidence type="ECO:0000256" key="9">
    <source>
        <dbReference type="ARBA" id="ARBA00022676"/>
    </source>
</evidence>
<evidence type="ECO:0000256" key="8">
    <source>
        <dbReference type="ARBA" id="ARBA00022588"/>
    </source>
</evidence>
<keyword evidence="21" id="KW-0539">Nucleus</keyword>
<evidence type="ECO:0000256" key="2">
    <source>
        <dbReference type="ARBA" id="ARBA00004514"/>
    </source>
</evidence>
<accession>A0A8C8H4L6</accession>
<keyword evidence="8" id="KW-0399">Innate immunity</keyword>
<name>A0A8C8H4L6_ONCTS</name>
<dbReference type="InterPro" id="IPR036616">
    <property type="entry name" value="Poly(ADP-ribose)pol_reg_dom_sf"/>
</dbReference>
<dbReference type="GO" id="GO:0005829">
    <property type="term" value="C:cytosol"/>
    <property type="evidence" value="ECO:0007669"/>
    <property type="project" value="UniProtKB-SubCell"/>
</dbReference>
<evidence type="ECO:0000256" key="13">
    <source>
        <dbReference type="ARBA" id="ARBA00022763"/>
    </source>
</evidence>
<keyword evidence="19" id="KW-0804">Transcription</keyword>
<evidence type="ECO:0000256" key="19">
    <source>
        <dbReference type="ARBA" id="ARBA00023163"/>
    </source>
</evidence>
<evidence type="ECO:0000256" key="20">
    <source>
        <dbReference type="ARBA" id="ARBA00023204"/>
    </source>
</evidence>
<keyword evidence="12" id="KW-0677">Repeat</keyword>
<comment type="similarity">
    <text evidence="24">Belongs to the ARTD/PARP family.</text>
</comment>
<dbReference type="GO" id="GO:0005694">
    <property type="term" value="C:chromosome"/>
    <property type="evidence" value="ECO:0007669"/>
    <property type="project" value="UniProtKB-SubCell"/>
</dbReference>
<dbReference type="GeneTree" id="ENSGT00940000156058"/>
<evidence type="ECO:0000256" key="27">
    <source>
        <dbReference type="ARBA" id="ARBA00048339"/>
    </source>
</evidence>
<dbReference type="PANTHER" id="PTHR10459">
    <property type="entry name" value="DNA LIGASE"/>
    <property type="match status" value="1"/>
</dbReference>
<evidence type="ECO:0000313" key="32">
    <source>
        <dbReference type="Proteomes" id="UP000694402"/>
    </source>
</evidence>
<dbReference type="Gene3D" id="3.90.228.10">
    <property type="match status" value="1"/>
</dbReference>
<organism evidence="31 32">
    <name type="scientific">Oncorhynchus tshawytscha</name>
    <name type="common">Chinook salmon</name>
    <name type="synonym">Salmo tshawytscha</name>
    <dbReference type="NCBI Taxonomy" id="74940"/>
    <lineage>
        <taxon>Eukaryota</taxon>
        <taxon>Metazoa</taxon>
        <taxon>Chordata</taxon>
        <taxon>Craniata</taxon>
        <taxon>Vertebrata</taxon>
        <taxon>Euteleostomi</taxon>
        <taxon>Actinopterygii</taxon>
        <taxon>Neopterygii</taxon>
        <taxon>Teleostei</taxon>
        <taxon>Protacanthopterygii</taxon>
        <taxon>Salmoniformes</taxon>
        <taxon>Salmonidae</taxon>
        <taxon>Salmoninae</taxon>
        <taxon>Oncorhynchus</taxon>
    </lineage>
</organism>
<dbReference type="GO" id="GO:0003950">
    <property type="term" value="F:NAD+ poly-ADP-ribosyltransferase activity"/>
    <property type="evidence" value="ECO:0007669"/>
    <property type="project" value="UniProtKB-UniRule"/>
</dbReference>
<keyword evidence="16" id="KW-0805">Transcription regulation</keyword>
<evidence type="ECO:0000256" key="12">
    <source>
        <dbReference type="ARBA" id="ARBA00022737"/>
    </source>
</evidence>
<dbReference type="GO" id="GO:0016779">
    <property type="term" value="F:nucleotidyltransferase activity"/>
    <property type="evidence" value="ECO:0007669"/>
    <property type="project" value="UniProtKB-KW"/>
</dbReference>
<keyword evidence="17 29" id="KW-0520">NAD</keyword>
<dbReference type="PANTHER" id="PTHR10459:SF112">
    <property type="entry name" value="POLY [ADP-RIBOSE] POLYMERASE 1"/>
    <property type="match status" value="1"/>
</dbReference>
<evidence type="ECO:0000256" key="5">
    <source>
        <dbReference type="ARBA" id="ARBA00022490"/>
    </source>
</evidence>
<evidence type="ECO:0000313" key="31">
    <source>
        <dbReference type="Ensembl" id="ENSOTSP00005057628.1"/>
    </source>
</evidence>
<evidence type="ECO:0000256" key="29">
    <source>
        <dbReference type="RuleBase" id="RU362114"/>
    </source>
</evidence>
<evidence type="ECO:0000256" key="21">
    <source>
        <dbReference type="ARBA" id="ARBA00023242"/>
    </source>
</evidence>
<evidence type="ECO:0000256" key="17">
    <source>
        <dbReference type="ARBA" id="ARBA00023027"/>
    </source>
</evidence>
<evidence type="ECO:0000256" key="1">
    <source>
        <dbReference type="ARBA" id="ARBA00004286"/>
    </source>
</evidence>
<evidence type="ECO:0000256" key="26">
    <source>
        <dbReference type="ARBA" id="ARBA00048241"/>
    </source>
</evidence>
<evidence type="ECO:0000256" key="25">
    <source>
        <dbReference type="ARBA" id="ARBA00033987"/>
    </source>
</evidence>
<evidence type="ECO:0000256" key="22">
    <source>
        <dbReference type="ARBA" id="ARBA00024159"/>
    </source>
</evidence>
<dbReference type="Proteomes" id="UP000694402">
    <property type="component" value="Unassembled WGS sequence"/>
</dbReference>
<dbReference type="InterPro" id="IPR004102">
    <property type="entry name" value="Poly(ADP-ribose)pol_reg_dom"/>
</dbReference>
<evidence type="ECO:0000256" key="7">
    <source>
        <dbReference type="ARBA" id="ARBA00022533"/>
    </source>
</evidence>
<comment type="catalytic activity">
    <reaction evidence="23">
        <text>L-aspartyl-[protein] + NAD(+) = 4-O-(ADP-D-ribosyl)-L-aspartyl-[protein] + nicotinamide</text>
        <dbReference type="Rhea" id="RHEA:54424"/>
        <dbReference type="Rhea" id="RHEA-COMP:9867"/>
        <dbReference type="Rhea" id="RHEA-COMP:13832"/>
        <dbReference type="ChEBI" id="CHEBI:17154"/>
        <dbReference type="ChEBI" id="CHEBI:29961"/>
        <dbReference type="ChEBI" id="CHEBI:57540"/>
        <dbReference type="ChEBI" id="CHEBI:138102"/>
    </reaction>
    <physiologicalReaction direction="left-to-right" evidence="23">
        <dbReference type="Rhea" id="RHEA:54425"/>
    </physiologicalReaction>
</comment>
<dbReference type="Gene3D" id="1.20.142.10">
    <property type="entry name" value="Poly(ADP-ribose) polymerase, regulatory domain"/>
    <property type="match status" value="1"/>
</dbReference>
<dbReference type="GO" id="GO:1990404">
    <property type="term" value="F:NAD+-protein mono-ADP-ribosyltransferase activity"/>
    <property type="evidence" value="ECO:0007669"/>
    <property type="project" value="TreeGrafter"/>
</dbReference>
<keyword evidence="18" id="KW-0238">DNA-binding</keyword>
<protein>
    <recommendedName>
        <fullName evidence="29">Poly [ADP-ribose] polymerase</fullName>
        <shortName evidence="29">PARP</shortName>
        <ecNumber evidence="29">2.4.2.-</ecNumber>
    </recommendedName>
</protein>
<evidence type="ECO:0000256" key="15">
    <source>
        <dbReference type="ARBA" id="ARBA00022859"/>
    </source>
</evidence>
<keyword evidence="9 29" id="KW-0328">Glycosyltransferase</keyword>
<dbReference type="Ensembl" id="ENSOTST00005062734.2">
    <property type="protein sequence ID" value="ENSOTSP00005057628.1"/>
    <property type="gene ID" value="ENSOTSG00005027781.2"/>
</dbReference>
<dbReference type="GO" id="GO:0045087">
    <property type="term" value="P:innate immune response"/>
    <property type="evidence" value="ECO:0007669"/>
    <property type="project" value="UniProtKB-KW"/>
</dbReference>
<dbReference type="InterPro" id="IPR050800">
    <property type="entry name" value="ARTD/PARP"/>
</dbReference>
<dbReference type="GO" id="GO:0006302">
    <property type="term" value="P:double-strand break repair"/>
    <property type="evidence" value="ECO:0007669"/>
    <property type="project" value="TreeGrafter"/>
</dbReference>
<comment type="catalytic activity">
    <reaction evidence="26">
        <text>L-histidyl-[protein] + NAD(+) = N(tele)-(ADP-D-ribosyl)-L-histidyl-[protein] + nicotinamide + H(+)</text>
        <dbReference type="Rhea" id="RHEA:72071"/>
        <dbReference type="Rhea" id="RHEA-COMP:9745"/>
        <dbReference type="Rhea" id="RHEA-COMP:18085"/>
        <dbReference type="ChEBI" id="CHEBI:15378"/>
        <dbReference type="ChEBI" id="CHEBI:17154"/>
        <dbReference type="ChEBI" id="CHEBI:29979"/>
        <dbReference type="ChEBI" id="CHEBI:57540"/>
        <dbReference type="ChEBI" id="CHEBI:191398"/>
    </reaction>
    <physiologicalReaction direction="left-to-right" evidence="26">
        <dbReference type="Rhea" id="RHEA:72072"/>
    </physiologicalReaction>
</comment>
<keyword evidence="4" id="KW-0158">Chromosome</keyword>
<dbReference type="SUPFAM" id="SSF47587">
    <property type="entry name" value="Domain of poly(ADP-ribose) polymerase"/>
    <property type="match status" value="1"/>
</dbReference>
<evidence type="ECO:0000256" key="16">
    <source>
        <dbReference type="ARBA" id="ARBA00023015"/>
    </source>
</evidence>
<evidence type="ECO:0000256" key="18">
    <source>
        <dbReference type="ARBA" id="ARBA00023125"/>
    </source>
</evidence>
<evidence type="ECO:0000256" key="23">
    <source>
        <dbReference type="ARBA" id="ARBA00024164"/>
    </source>
</evidence>
<evidence type="ECO:0000259" key="30">
    <source>
        <dbReference type="PROSITE" id="PS51059"/>
    </source>
</evidence>
<proteinExistence type="inferred from homology"/>
<comment type="catalytic activity">
    <reaction evidence="28">
        <text>L-seryl-[protein] + NAD(+) = O-(ADP-D-ribosyl)-L-seryl-[protein] + nicotinamide + H(+)</text>
        <dbReference type="Rhea" id="RHEA:58232"/>
        <dbReference type="Rhea" id="RHEA-COMP:9863"/>
        <dbReference type="Rhea" id="RHEA-COMP:15091"/>
        <dbReference type="ChEBI" id="CHEBI:15378"/>
        <dbReference type="ChEBI" id="CHEBI:17154"/>
        <dbReference type="ChEBI" id="CHEBI:29999"/>
        <dbReference type="ChEBI" id="CHEBI:57540"/>
        <dbReference type="ChEBI" id="CHEBI:142556"/>
    </reaction>
    <physiologicalReaction direction="left-to-right" evidence="28">
        <dbReference type="Rhea" id="RHEA:58233"/>
    </physiologicalReaction>
</comment>
<keyword evidence="7" id="KW-0021">Allosteric enzyme</keyword>
<evidence type="ECO:0000256" key="4">
    <source>
        <dbReference type="ARBA" id="ARBA00022454"/>
    </source>
</evidence>
<comment type="subcellular location">
    <subcellularLocation>
        <location evidence="1">Chromosome</location>
    </subcellularLocation>
    <subcellularLocation>
        <location evidence="2">Cytoplasm</location>
        <location evidence="2">Cytosol</location>
    </subcellularLocation>
    <subcellularLocation>
        <location evidence="3">Nucleus</location>
        <location evidence="3">Nucleolus</location>
    </subcellularLocation>
</comment>
<comment type="catalytic activity">
    <reaction evidence="25">
        <text>NAD(+) + (ADP-D-ribosyl)n-acceptor = nicotinamide + (ADP-D-ribosyl)n+1-acceptor + H(+).</text>
        <dbReference type="EC" id="2.4.2.30"/>
    </reaction>
</comment>
<evidence type="ECO:0000256" key="14">
    <source>
        <dbReference type="ARBA" id="ARBA00022765"/>
    </source>
</evidence>
<keyword evidence="10 29" id="KW-0808">Transferase</keyword>
<comment type="catalytic activity">
    <reaction evidence="22">
        <text>L-glutamyl-[protein] + NAD(+) = 5-O-(ADP-D-ribosyl)-L-glutamyl-[protein] + nicotinamide</text>
        <dbReference type="Rhea" id="RHEA:58224"/>
        <dbReference type="Rhea" id="RHEA-COMP:10208"/>
        <dbReference type="Rhea" id="RHEA-COMP:15089"/>
        <dbReference type="ChEBI" id="CHEBI:17154"/>
        <dbReference type="ChEBI" id="CHEBI:29973"/>
        <dbReference type="ChEBI" id="CHEBI:57540"/>
        <dbReference type="ChEBI" id="CHEBI:142540"/>
    </reaction>
    <physiologicalReaction direction="left-to-right" evidence="22">
        <dbReference type="Rhea" id="RHEA:58225"/>
    </physiologicalReaction>
</comment>
<reference evidence="31" key="1">
    <citation type="submission" date="2025-08" db="UniProtKB">
        <authorList>
            <consortium name="Ensembl"/>
        </authorList>
    </citation>
    <scope>IDENTIFICATION</scope>
</reference>
<comment type="catalytic activity">
    <reaction evidence="27">
        <text>L-tyrosyl-[protein] + NAD(+) = O-(ADP-D-ribosyl)-L-tyrosyl-[protein] + nicotinamide + H(+)</text>
        <dbReference type="Rhea" id="RHEA:58236"/>
        <dbReference type="Rhea" id="RHEA-COMP:10136"/>
        <dbReference type="Rhea" id="RHEA-COMP:15092"/>
        <dbReference type="ChEBI" id="CHEBI:15378"/>
        <dbReference type="ChEBI" id="CHEBI:17154"/>
        <dbReference type="ChEBI" id="CHEBI:46858"/>
        <dbReference type="ChEBI" id="CHEBI:57540"/>
        <dbReference type="ChEBI" id="CHEBI:142557"/>
    </reaction>
    <physiologicalReaction direction="left-to-right" evidence="27">
        <dbReference type="Rhea" id="RHEA:58237"/>
    </physiologicalReaction>
</comment>
<dbReference type="Pfam" id="PF00644">
    <property type="entry name" value="PARP"/>
    <property type="match status" value="1"/>
</dbReference>
<evidence type="ECO:0000256" key="10">
    <source>
        <dbReference type="ARBA" id="ARBA00022679"/>
    </source>
</evidence>
<dbReference type="EC" id="2.4.2.-" evidence="29"/>
<dbReference type="CDD" id="cd01437">
    <property type="entry name" value="parp_like"/>
    <property type="match status" value="1"/>
</dbReference>
<dbReference type="InterPro" id="IPR012317">
    <property type="entry name" value="Poly(ADP-ribose)pol_cat_dom"/>
</dbReference>
<keyword evidence="15" id="KW-0391">Immunity</keyword>
<keyword evidence="5" id="KW-0963">Cytoplasm</keyword>
<dbReference type="Pfam" id="PF02877">
    <property type="entry name" value="PARP_reg"/>
    <property type="match status" value="1"/>
</dbReference>
<dbReference type="GO" id="GO:0070212">
    <property type="term" value="P:protein poly-ADP-ribosylation"/>
    <property type="evidence" value="ECO:0007669"/>
    <property type="project" value="TreeGrafter"/>
</dbReference>
<dbReference type="PROSITE" id="PS51059">
    <property type="entry name" value="PARP_CATALYTIC"/>
    <property type="match status" value="1"/>
</dbReference>
<keyword evidence="13" id="KW-0227">DNA damage</keyword>
<dbReference type="GO" id="GO:0003677">
    <property type="term" value="F:DNA binding"/>
    <property type="evidence" value="ECO:0007669"/>
    <property type="project" value="UniProtKB-KW"/>
</dbReference>
<keyword evidence="32" id="KW-1185">Reference proteome</keyword>
<evidence type="ECO:0000256" key="6">
    <source>
        <dbReference type="ARBA" id="ARBA00022499"/>
    </source>
</evidence>
<sequence length="323" mass="36705">MDNFLGVYEEKTSNTWGSSHFTKYPNKFYHLEIDYGHDEKAVKRPTASAGTKSLLAKPVQELIRTIFDVESMKKAMIDFQKMSLGKLSKRQIQSAYALLSEVQQAKPPLLSILDYIQVQMLDNLLDIGMTYSMLRGAKDNNRDINYEILKTKIEVEQRSFCRTSRTHAATHNTYTLEVEEIFKIVREGKYQGYCPFKDLPNQAPVTDYMFGKGVYFADMVSKFANYCHTSQSNPTGLILLRKVKAPHITKLPKGKPSVKGLGRNAPDSSAIVTLDGVQVPVGKGTNTNIDTSLLYNEYIMHDVAQVNLKYLLKIKFNYQTSLW</sequence>
<keyword evidence="11" id="KW-0548">Nucleotidyltransferase</keyword>
<dbReference type="AlphaFoldDB" id="A0A8C8H4L6"/>
<keyword evidence="20" id="KW-0234">DNA repair</keyword>
<keyword evidence="14" id="KW-0013">ADP-ribosylation</keyword>
<feature type="domain" description="PARP catalytic" evidence="30">
    <location>
        <begin position="140"/>
        <end position="323"/>
    </location>
</feature>
<evidence type="ECO:0000256" key="24">
    <source>
        <dbReference type="ARBA" id="ARBA00024347"/>
    </source>
</evidence>
<evidence type="ECO:0000256" key="3">
    <source>
        <dbReference type="ARBA" id="ARBA00004604"/>
    </source>
</evidence>
<evidence type="ECO:0000256" key="11">
    <source>
        <dbReference type="ARBA" id="ARBA00022695"/>
    </source>
</evidence>
<keyword evidence="6" id="KW-1017">Isopeptide bond</keyword>
<evidence type="ECO:0000256" key="28">
    <source>
        <dbReference type="ARBA" id="ARBA00048575"/>
    </source>
</evidence>
<dbReference type="GO" id="GO:0005730">
    <property type="term" value="C:nucleolus"/>
    <property type="evidence" value="ECO:0007669"/>
    <property type="project" value="UniProtKB-SubCell"/>
</dbReference>
<reference evidence="31" key="2">
    <citation type="submission" date="2025-09" db="UniProtKB">
        <authorList>
            <consortium name="Ensembl"/>
        </authorList>
    </citation>
    <scope>IDENTIFICATION</scope>
</reference>
<dbReference type="SUPFAM" id="SSF56399">
    <property type="entry name" value="ADP-ribosylation"/>
    <property type="match status" value="1"/>
</dbReference>